<organism evidence="2 3">
    <name type="scientific">Ideonella oryzae</name>
    <dbReference type="NCBI Taxonomy" id="2937441"/>
    <lineage>
        <taxon>Bacteria</taxon>
        <taxon>Pseudomonadati</taxon>
        <taxon>Pseudomonadota</taxon>
        <taxon>Betaproteobacteria</taxon>
        <taxon>Burkholderiales</taxon>
        <taxon>Sphaerotilaceae</taxon>
        <taxon>Ideonella</taxon>
    </lineage>
</organism>
<gene>
    <name evidence="2" type="ORF">M0L44_03625</name>
</gene>
<dbReference type="RefSeq" id="WP_252768247.1">
    <property type="nucleotide sequence ID" value="NZ_JAMXMC010000002.1"/>
</dbReference>
<keyword evidence="3" id="KW-1185">Reference proteome</keyword>
<evidence type="ECO:0000313" key="3">
    <source>
        <dbReference type="Proteomes" id="UP001204851"/>
    </source>
</evidence>
<comment type="caution">
    <text evidence="2">The sequence shown here is derived from an EMBL/GenBank/DDBJ whole genome shotgun (WGS) entry which is preliminary data.</text>
</comment>
<keyword evidence="1" id="KW-0472">Membrane</keyword>
<feature type="transmembrane region" description="Helical" evidence="1">
    <location>
        <begin position="20"/>
        <end position="43"/>
    </location>
</feature>
<accession>A0ABT1BHW6</accession>
<dbReference type="Pfam" id="PF16137">
    <property type="entry name" value="DUF4845"/>
    <property type="match status" value="1"/>
</dbReference>
<protein>
    <submittedName>
        <fullName evidence="2">DUF4845 domain-containing protein</fullName>
    </submittedName>
</protein>
<evidence type="ECO:0000256" key="1">
    <source>
        <dbReference type="SAM" id="Phobius"/>
    </source>
</evidence>
<dbReference type="Proteomes" id="UP001204851">
    <property type="component" value="Unassembled WGS sequence"/>
</dbReference>
<proteinExistence type="predicted"/>
<dbReference type="InterPro" id="IPR032314">
    <property type="entry name" value="DUF4845"/>
</dbReference>
<name>A0ABT1BHW6_9BURK</name>
<reference evidence="2 3" key="1">
    <citation type="submission" date="2022-06" db="EMBL/GenBank/DDBJ databases">
        <title>Ideonella sp. NS12-5 Genome sequencing and assembly.</title>
        <authorList>
            <person name="Jung Y."/>
        </authorList>
    </citation>
    <scope>NUCLEOTIDE SEQUENCE [LARGE SCALE GENOMIC DNA]</scope>
    <source>
        <strain evidence="2 3">NS12-5</strain>
    </source>
</reference>
<evidence type="ECO:0000313" key="2">
    <source>
        <dbReference type="EMBL" id="MCO5975815.1"/>
    </source>
</evidence>
<dbReference type="EMBL" id="JAMXMC010000002">
    <property type="protein sequence ID" value="MCO5975815.1"/>
    <property type="molecule type" value="Genomic_DNA"/>
</dbReference>
<keyword evidence="1" id="KW-0812">Transmembrane</keyword>
<sequence length="128" mass="14217">MAIRNRSHRPVTAAGRQRGLSLFGMLLWAVLIGMLAVLAMKVFPTVNEYLTIQRAVQKIADSGATTAPEIRRAFEAQQAIEYSISSISANDLEIDSSGDHVKISFSYDKEIELFSPVFLLIKYRGGNR</sequence>
<keyword evidence="1" id="KW-1133">Transmembrane helix</keyword>